<protein>
    <submittedName>
        <fullName evidence="5">Retrovirus-related Pol polyprotein from transposon TNT 1-94</fullName>
    </submittedName>
</protein>
<dbReference type="InterPro" id="IPR043502">
    <property type="entry name" value="DNA/RNA_pol_sf"/>
</dbReference>
<evidence type="ECO:0000313" key="5">
    <source>
        <dbReference type="EMBL" id="GEU75221.1"/>
    </source>
</evidence>
<feature type="compositionally biased region" description="Basic residues" evidence="3">
    <location>
        <begin position="60"/>
        <end position="71"/>
    </location>
</feature>
<dbReference type="PANTHER" id="PTHR42648:SF32">
    <property type="entry name" value="RIBONUCLEASE H-LIKE DOMAIN, GAG-PRE-INTEGRASE DOMAIN PROTEIN-RELATED"/>
    <property type="match status" value="1"/>
</dbReference>
<organism evidence="5">
    <name type="scientific">Tanacetum cinerariifolium</name>
    <name type="common">Dalmatian daisy</name>
    <name type="synonym">Chrysanthemum cinerariifolium</name>
    <dbReference type="NCBI Taxonomy" id="118510"/>
    <lineage>
        <taxon>Eukaryota</taxon>
        <taxon>Viridiplantae</taxon>
        <taxon>Streptophyta</taxon>
        <taxon>Embryophyta</taxon>
        <taxon>Tracheophyta</taxon>
        <taxon>Spermatophyta</taxon>
        <taxon>Magnoliopsida</taxon>
        <taxon>eudicotyledons</taxon>
        <taxon>Gunneridae</taxon>
        <taxon>Pentapetalae</taxon>
        <taxon>asterids</taxon>
        <taxon>campanulids</taxon>
        <taxon>Asterales</taxon>
        <taxon>Asteraceae</taxon>
        <taxon>Asteroideae</taxon>
        <taxon>Anthemideae</taxon>
        <taxon>Anthemidinae</taxon>
        <taxon>Tanacetum</taxon>
    </lineage>
</organism>
<proteinExistence type="predicted"/>
<name>A0A6L2MMF7_TANCI</name>
<feature type="region of interest" description="Disordered" evidence="3">
    <location>
        <begin position="29"/>
        <end position="74"/>
    </location>
</feature>
<dbReference type="GO" id="GO:0046872">
    <property type="term" value="F:metal ion binding"/>
    <property type="evidence" value="ECO:0007669"/>
    <property type="project" value="UniProtKB-KW"/>
</dbReference>
<dbReference type="InterPro" id="IPR013103">
    <property type="entry name" value="RVT_2"/>
</dbReference>
<accession>A0A6L2MMF7</accession>
<feature type="domain" description="Reverse transcriptase Ty1/copia-type" evidence="4">
    <location>
        <begin position="279"/>
        <end position="413"/>
    </location>
</feature>
<gene>
    <name evidence="5" type="ORF">Tci_047199</name>
</gene>
<feature type="compositionally biased region" description="Pro residues" evidence="3">
    <location>
        <begin position="851"/>
        <end position="860"/>
    </location>
</feature>
<feature type="compositionally biased region" description="Low complexity" evidence="3">
    <location>
        <begin position="885"/>
        <end position="896"/>
    </location>
</feature>
<evidence type="ECO:0000259" key="4">
    <source>
        <dbReference type="Pfam" id="PF07727"/>
    </source>
</evidence>
<dbReference type="PROSITE" id="PS50330">
    <property type="entry name" value="UIM"/>
    <property type="match status" value="1"/>
</dbReference>
<dbReference type="SUPFAM" id="SSF56672">
    <property type="entry name" value="DNA/RNA polymerases"/>
    <property type="match status" value="1"/>
</dbReference>
<dbReference type="EMBL" id="BKCJ010007041">
    <property type="protein sequence ID" value="GEU75221.1"/>
    <property type="molecule type" value="Genomic_DNA"/>
</dbReference>
<feature type="compositionally biased region" description="Polar residues" evidence="3">
    <location>
        <begin position="39"/>
        <end position="59"/>
    </location>
</feature>
<keyword evidence="1" id="KW-0479">Metal-binding</keyword>
<feature type="compositionally biased region" description="Low complexity" evidence="3">
    <location>
        <begin position="742"/>
        <end position="766"/>
    </location>
</feature>
<evidence type="ECO:0000256" key="2">
    <source>
        <dbReference type="ARBA" id="ARBA00022801"/>
    </source>
</evidence>
<keyword evidence="2" id="KW-0378">Hydrolase</keyword>
<sequence>MLTTVGYQRKPTGRILTLGEQCPLTRFTHPKVVPAKQPENGSTSKSVIVENSSHTSQKPLTRHQRRNKRNKAVPACIPTPTGTVRFGNDHFGAIMGYGDYVIGNSVISRVYYVEGLGHNLFFVGQFCDSDLEVVFRKHSCYARDLDGVELIKEVVATACYIQNRSLIHTRHNKTPYELVHNKKPDLTFLRVFGALCYPTNDNEDLGKLQPTANIGIFIGYAPSRKDLEILFQPMFDEYQEPPRVDRPVFPAQAVPVPVNSADCRFQAMQDEINEFDQLQVWELVPQPYCIMIIALKWIYKVKLDEYSDALKNKARLVAKGYRKEEGVDFEESFAPVAHMEAIRIFIANVASKNMTIYQMDVKIAFLNGELKEEVYVSQPEGFIDPDHPTHVYHLKKALYGLKQAPRAWMDSCDPVDTPMVDRIKLEEDPLGIPVDQTRFCTMVGSLMYLTASRPDLVFVDEQWFNLHKDLLRDALDITPTNDNNPFVAPPLSDTVIEYVNTLGYPSTLMNVSGIIHSSNIDYAERIWEEIVQSIQTFLTHRKNLATASREKKKTAHLLIPSVRFTKLIIHHLKTKHNIHPRSGSPLHYSHDESILNTLRYARKDGEYKEHVAKYQQHLDAEHGKAEEGGAIKSSKATKLVDKPSAEDVLVEEPAYNEEEANLQRALELRLRDQAERTQGLACQVVIRKPDSRRIQVLPDVQGKGKEKAGPNPGIQEECQARPNPGVQDEGQARSNPGDAAGSQPQLSTPLPTSTTTTTSAVTTTTTPVPPPQPQQSLADHNLLQRIDELEQHMASLLQYNLALEESDLPTVDMKEILQQRMFESKSYLDEACQNKRKRRGIARTLSGSQSPQPPPPPPPAGASGAPGTSRASGSSQSPPPPPPSSTGTSGLTQQQGSKALNWWKPLPEEERPATPEPAWTIPSSNVSYVENNWATALASTYVTPVENSLLAKTGDMTNFLNWYCRQVNKTKITQADLEGKGSSPALSISKMKAANYPNFGLELLVPEQMWIEDVCTYDISANQINHADSLCRQIKAYSRYGYDYLSEIILRRADFQEHTIAEKDLKNMHPSDFEDLNLLLLQDFQLGLESYQTQLNLTKPGWDATVYEFKHDYTIIESSRAVVFPVNNNERKIMRFNEIYKFSDGTLTRISEALAYRVKEFKIKWLNLGMNTRFCTQKDVTGSKEFIAAIERRLKTRRIYRNLECFVGGRVRDIDYRLLQRAE</sequence>
<dbReference type="InterPro" id="IPR039537">
    <property type="entry name" value="Retrotran_Ty1/copia-like"/>
</dbReference>
<feature type="region of interest" description="Disordered" evidence="3">
    <location>
        <begin position="695"/>
        <end position="776"/>
    </location>
</feature>
<feature type="compositionally biased region" description="Low complexity" evidence="3">
    <location>
        <begin position="861"/>
        <end position="876"/>
    </location>
</feature>
<dbReference type="GO" id="GO:0016787">
    <property type="term" value="F:hydrolase activity"/>
    <property type="evidence" value="ECO:0007669"/>
    <property type="project" value="UniProtKB-KW"/>
</dbReference>
<dbReference type="InterPro" id="IPR003903">
    <property type="entry name" value="UIM_dom"/>
</dbReference>
<evidence type="ECO:0000256" key="3">
    <source>
        <dbReference type="SAM" id="MobiDB-lite"/>
    </source>
</evidence>
<dbReference type="AlphaFoldDB" id="A0A6L2MMF7"/>
<dbReference type="PANTHER" id="PTHR42648">
    <property type="entry name" value="TRANSPOSASE, PUTATIVE-RELATED"/>
    <property type="match status" value="1"/>
</dbReference>
<feature type="region of interest" description="Disordered" evidence="3">
    <location>
        <begin position="844"/>
        <end position="896"/>
    </location>
</feature>
<dbReference type="Pfam" id="PF07727">
    <property type="entry name" value="RVT_2"/>
    <property type="match status" value="1"/>
</dbReference>
<reference evidence="5" key="1">
    <citation type="journal article" date="2019" name="Sci. Rep.">
        <title>Draft genome of Tanacetum cinerariifolium, the natural source of mosquito coil.</title>
        <authorList>
            <person name="Yamashiro T."/>
            <person name="Shiraishi A."/>
            <person name="Satake H."/>
            <person name="Nakayama K."/>
        </authorList>
    </citation>
    <scope>NUCLEOTIDE SEQUENCE</scope>
</reference>
<evidence type="ECO:0000256" key="1">
    <source>
        <dbReference type="ARBA" id="ARBA00022723"/>
    </source>
</evidence>
<comment type="caution">
    <text evidence="5">The sequence shown here is derived from an EMBL/GenBank/DDBJ whole genome shotgun (WGS) entry which is preliminary data.</text>
</comment>